<organism evidence="1 2">
    <name type="scientific">Staurois parvus</name>
    <dbReference type="NCBI Taxonomy" id="386267"/>
    <lineage>
        <taxon>Eukaryota</taxon>
        <taxon>Metazoa</taxon>
        <taxon>Chordata</taxon>
        <taxon>Craniata</taxon>
        <taxon>Vertebrata</taxon>
        <taxon>Euteleostomi</taxon>
        <taxon>Amphibia</taxon>
        <taxon>Batrachia</taxon>
        <taxon>Anura</taxon>
        <taxon>Neobatrachia</taxon>
        <taxon>Ranoidea</taxon>
        <taxon>Ranidae</taxon>
        <taxon>Staurois</taxon>
    </lineage>
</organism>
<comment type="caution">
    <text evidence="1">The sequence shown here is derived from an EMBL/GenBank/DDBJ whole genome shotgun (WGS) entry which is preliminary data.</text>
</comment>
<accession>A0ABN9HQW1</accession>
<proteinExistence type="predicted"/>
<reference evidence="1" key="1">
    <citation type="submission" date="2023-05" db="EMBL/GenBank/DDBJ databases">
        <authorList>
            <person name="Stuckert A."/>
        </authorList>
    </citation>
    <scope>NUCLEOTIDE SEQUENCE</scope>
</reference>
<dbReference type="EMBL" id="CATNWA010021583">
    <property type="protein sequence ID" value="CAI9623192.1"/>
    <property type="molecule type" value="Genomic_DNA"/>
</dbReference>
<keyword evidence="2" id="KW-1185">Reference proteome</keyword>
<protein>
    <submittedName>
        <fullName evidence="1">Uncharacterized protein</fullName>
    </submittedName>
</protein>
<name>A0ABN9HQW1_9NEOB</name>
<dbReference type="Proteomes" id="UP001162483">
    <property type="component" value="Unassembled WGS sequence"/>
</dbReference>
<evidence type="ECO:0000313" key="2">
    <source>
        <dbReference type="Proteomes" id="UP001162483"/>
    </source>
</evidence>
<evidence type="ECO:0000313" key="1">
    <source>
        <dbReference type="EMBL" id="CAI9623192.1"/>
    </source>
</evidence>
<gene>
    <name evidence="1" type="ORF">SPARVUS_LOCUS16427447</name>
</gene>
<sequence length="41" mass="4509">MISALMISVAPSVPPVSVHQWHKPVPINTTYQCLKVHINAT</sequence>